<protein>
    <submittedName>
        <fullName evidence="1">Uncharacterized protein</fullName>
    </submittedName>
</protein>
<evidence type="ECO:0000313" key="2">
    <source>
        <dbReference type="Proteomes" id="UP000546642"/>
    </source>
</evidence>
<evidence type="ECO:0000313" key="1">
    <source>
        <dbReference type="EMBL" id="MBB6173685.1"/>
    </source>
</evidence>
<name>A0A7W9YKL1_9ACTN</name>
<dbReference type="RefSeq" id="WP_184077225.1">
    <property type="nucleotide sequence ID" value="NZ_JACHDS010000001.1"/>
</dbReference>
<sequence>MRAELAEMEHDARAGESPDTGRVEWLDYRKVDGIALYPAVGSQIAELETPIGPTDCVAAPPMTDGTFTWR</sequence>
<dbReference type="Proteomes" id="UP000546642">
    <property type="component" value="Unassembled WGS sequence"/>
</dbReference>
<proteinExistence type="predicted"/>
<keyword evidence="2" id="KW-1185">Reference proteome</keyword>
<accession>A0A7W9YKL1</accession>
<comment type="caution">
    <text evidence="1">The sequence shown here is derived from an EMBL/GenBank/DDBJ whole genome shotgun (WGS) entry which is preliminary data.</text>
</comment>
<reference evidence="1 2" key="1">
    <citation type="submission" date="2020-08" db="EMBL/GenBank/DDBJ databases">
        <title>Sequencing the genomes of 1000 actinobacteria strains.</title>
        <authorList>
            <person name="Klenk H.-P."/>
        </authorList>
    </citation>
    <scope>NUCLEOTIDE SEQUENCE [LARGE SCALE GENOMIC DNA]</scope>
    <source>
        <strain evidence="1 2">DSM 46659</strain>
    </source>
</reference>
<organism evidence="1 2">
    <name type="scientific">Nocardiopsis mwathae</name>
    <dbReference type="NCBI Taxonomy" id="1472723"/>
    <lineage>
        <taxon>Bacteria</taxon>
        <taxon>Bacillati</taxon>
        <taxon>Actinomycetota</taxon>
        <taxon>Actinomycetes</taxon>
        <taxon>Streptosporangiales</taxon>
        <taxon>Nocardiopsidaceae</taxon>
        <taxon>Nocardiopsis</taxon>
    </lineage>
</organism>
<dbReference type="EMBL" id="JACHDS010000001">
    <property type="protein sequence ID" value="MBB6173685.1"/>
    <property type="molecule type" value="Genomic_DNA"/>
</dbReference>
<gene>
    <name evidence="1" type="ORF">HNR23_003745</name>
</gene>
<dbReference type="AlphaFoldDB" id="A0A7W9YKL1"/>